<protein>
    <recommendedName>
        <fullName evidence="4">YARHG domain-containing protein</fullName>
    </recommendedName>
</protein>
<proteinExistence type="predicted"/>
<keyword evidence="3" id="KW-1185">Reference proteome</keyword>
<dbReference type="RefSeq" id="WP_284250754.1">
    <property type="nucleotide sequence ID" value="NZ_BSUM01000001.1"/>
</dbReference>
<evidence type="ECO:0000313" key="2">
    <source>
        <dbReference type="EMBL" id="GMA32038.1"/>
    </source>
</evidence>
<reference evidence="2" key="1">
    <citation type="journal article" date="2014" name="Int. J. Syst. Evol. Microbiol.">
        <title>Complete genome sequence of Corynebacterium casei LMG S-19264T (=DSM 44701T), isolated from a smear-ripened cheese.</title>
        <authorList>
            <consortium name="US DOE Joint Genome Institute (JGI-PGF)"/>
            <person name="Walter F."/>
            <person name="Albersmeier A."/>
            <person name="Kalinowski J."/>
            <person name="Ruckert C."/>
        </authorList>
    </citation>
    <scope>NUCLEOTIDE SEQUENCE</scope>
    <source>
        <strain evidence="2">NBRC 112290</strain>
    </source>
</reference>
<organism evidence="2 3">
    <name type="scientific">Litorihabitans aurantiacus</name>
    <dbReference type="NCBI Taxonomy" id="1930061"/>
    <lineage>
        <taxon>Bacteria</taxon>
        <taxon>Bacillati</taxon>
        <taxon>Actinomycetota</taxon>
        <taxon>Actinomycetes</taxon>
        <taxon>Micrococcales</taxon>
        <taxon>Beutenbergiaceae</taxon>
        <taxon>Litorihabitans</taxon>
    </lineage>
</organism>
<dbReference type="AlphaFoldDB" id="A0AA37XEW2"/>
<keyword evidence="1" id="KW-0732">Signal</keyword>
<name>A0AA37XEW2_9MICO</name>
<dbReference type="Proteomes" id="UP001157161">
    <property type="component" value="Unassembled WGS sequence"/>
</dbReference>
<feature type="chain" id="PRO_5041288297" description="YARHG domain-containing protein" evidence="1">
    <location>
        <begin position="41"/>
        <end position="93"/>
    </location>
</feature>
<gene>
    <name evidence="2" type="ORF">GCM10025875_20300</name>
</gene>
<feature type="signal peptide" evidence="1">
    <location>
        <begin position="1"/>
        <end position="40"/>
    </location>
</feature>
<evidence type="ECO:0000256" key="1">
    <source>
        <dbReference type="SAM" id="SignalP"/>
    </source>
</evidence>
<comment type="caution">
    <text evidence="2">The sequence shown here is derived from an EMBL/GenBank/DDBJ whole genome shotgun (WGS) entry which is preliminary data.</text>
</comment>
<accession>A0AA37XEW2</accession>
<dbReference type="EMBL" id="BSUM01000001">
    <property type="protein sequence ID" value="GMA32038.1"/>
    <property type="molecule type" value="Genomic_DNA"/>
</dbReference>
<sequence length="93" mass="9752">MTTAVAPRLRSISRFAATALAAGVLAAGALVAVPSSSAEASPRSGTSSYSTLSACRAQMNHIRSSGYYDAHNCYQVKGSSLWYLHWFVPAGRG</sequence>
<reference evidence="2" key="2">
    <citation type="submission" date="2023-02" db="EMBL/GenBank/DDBJ databases">
        <authorList>
            <person name="Sun Q."/>
            <person name="Mori K."/>
        </authorList>
    </citation>
    <scope>NUCLEOTIDE SEQUENCE</scope>
    <source>
        <strain evidence="2">NBRC 112290</strain>
    </source>
</reference>
<evidence type="ECO:0008006" key="4">
    <source>
        <dbReference type="Google" id="ProtNLM"/>
    </source>
</evidence>
<evidence type="ECO:0000313" key="3">
    <source>
        <dbReference type="Proteomes" id="UP001157161"/>
    </source>
</evidence>